<evidence type="ECO:0000313" key="3">
    <source>
        <dbReference type="EMBL" id="MBS0123547.1"/>
    </source>
</evidence>
<name>A0A8J7W9S3_9RHOB</name>
<proteinExistence type="predicted"/>
<gene>
    <name evidence="3" type="ORF">KB874_05320</name>
</gene>
<keyword evidence="2" id="KW-0812">Transmembrane</keyword>
<dbReference type="RefSeq" id="WP_212535521.1">
    <property type="nucleotide sequence ID" value="NZ_JAGTUU010000002.1"/>
</dbReference>
<accession>A0A8J7W9S3</accession>
<dbReference type="EMBL" id="JAGTUU010000002">
    <property type="protein sequence ID" value="MBS0123547.1"/>
    <property type="molecule type" value="Genomic_DNA"/>
</dbReference>
<reference evidence="3" key="1">
    <citation type="submission" date="2021-04" db="EMBL/GenBank/DDBJ databases">
        <authorList>
            <person name="Yoon J."/>
        </authorList>
    </citation>
    <scope>NUCLEOTIDE SEQUENCE</scope>
    <source>
        <strain evidence="3">KMU-90</strain>
    </source>
</reference>
<evidence type="ECO:0000256" key="1">
    <source>
        <dbReference type="SAM" id="MobiDB-lite"/>
    </source>
</evidence>
<feature type="compositionally biased region" description="Low complexity" evidence="1">
    <location>
        <begin position="309"/>
        <end position="325"/>
    </location>
</feature>
<feature type="compositionally biased region" description="Pro residues" evidence="1">
    <location>
        <begin position="299"/>
        <end position="308"/>
    </location>
</feature>
<keyword evidence="2" id="KW-1133">Transmembrane helix</keyword>
<feature type="compositionally biased region" description="Low complexity" evidence="1">
    <location>
        <begin position="154"/>
        <end position="175"/>
    </location>
</feature>
<keyword evidence="4" id="KW-1185">Reference proteome</keyword>
<protein>
    <submittedName>
        <fullName evidence="3">Uncharacterized protein</fullName>
    </submittedName>
</protein>
<comment type="caution">
    <text evidence="3">The sequence shown here is derived from an EMBL/GenBank/DDBJ whole genome shotgun (WGS) entry which is preliminary data.</text>
</comment>
<organism evidence="3 4">
    <name type="scientific">Thetidibacter halocola</name>
    <dbReference type="NCBI Taxonomy" id="2827239"/>
    <lineage>
        <taxon>Bacteria</taxon>
        <taxon>Pseudomonadati</taxon>
        <taxon>Pseudomonadota</taxon>
        <taxon>Alphaproteobacteria</taxon>
        <taxon>Rhodobacterales</taxon>
        <taxon>Roseobacteraceae</taxon>
        <taxon>Thetidibacter</taxon>
    </lineage>
</organism>
<dbReference type="AlphaFoldDB" id="A0A8J7W9S3"/>
<feature type="region of interest" description="Disordered" evidence="1">
    <location>
        <begin position="74"/>
        <end position="330"/>
    </location>
</feature>
<keyword evidence="2" id="KW-0472">Membrane</keyword>
<dbReference type="Proteomes" id="UP000681356">
    <property type="component" value="Unassembled WGS sequence"/>
</dbReference>
<feature type="compositionally biased region" description="Low complexity" evidence="1">
    <location>
        <begin position="226"/>
        <end position="240"/>
    </location>
</feature>
<sequence length="553" mass="56819">MSFLPYGESGPLSWSIATGVSVLLHVVAAAGIVTAMQGFIAAIETPETRPDFVISLVPLDADTLIELIDGVDAPVESEGTPVPDVPEPVEPEPVEQEAVEPDPVEPETPETAEAEPIAPETSEESAEPVIPEDMVAVEGEPLPPETADPDQPDAPEAAEAIAADLQTSEAVAPDTPEAPPAEPLTPDTAEAATVAPPDAAGAIAAEPVAPAVAPEAGPILEPIDTGPLLADDAGSGLAAPIPGDTPLPGAIDPVAPRDGATVAATAVPVEPSTPEIAALPGTATSATPEPDQLALLAPEPTPAAPTAPSPATEAAPSAPQTETTPVAPETQAVEGREVAPLPQLGPRDLALADLITRIRDADSTAPPCLLTLPRRNGEDGIGLAMIASEDAAMANFADTVLTQADEAIIQTRTLIDPRQCAALDYMRLNQDYPASRLGIRLESDEVLSGRALAGVLRGIAAPHFMLLLIDNNGVVQDLTRFASVSDEFARFEVPMTRMGSLRDTAQLVLAVASTQSLDPLRERMGRLSQDVFAGLPGALADGAALGMVSFRMR</sequence>
<feature type="compositionally biased region" description="Low complexity" evidence="1">
    <location>
        <begin position="184"/>
        <end position="219"/>
    </location>
</feature>
<feature type="compositionally biased region" description="Low complexity" evidence="1">
    <location>
        <begin position="260"/>
        <end position="274"/>
    </location>
</feature>
<evidence type="ECO:0000256" key="2">
    <source>
        <dbReference type="SAM" id="Phobius"/>
    </source>
</evidence>
<feature type="compositionally biased region" description="Acidic residues" evidence="1">
    <location>
        <begin position="87"/>
        <end position="113"/>
    </location>
</feature>
<feature type="transmembrane region" description="Helical" evidence="2">
    <location>
        <begin position="12"/>
        <end position="33"/>
    </location>
</feature>
<evidence type="ECO:0000313" key="4">
    <source>
        <dbReference type="Proteomes" id="UP000681356"/>
    </source>
</evidence>